<accession>A0A7S4SCC3</accession>
<evidence type="ECO:0000313" key="2">
    <source>
        <dbReference type="EMBL" id="CAE4641150.1"/>
    </source>
</evidence>
<organism evidence="2">
    <name type="scientific">Ditylum brightwellii</name>
    <dbReference type="NCBI Taxonomy" id="49249"/>
    <lineage>
        <taxon>Eukaryota</taxon>
        <taxon>Sar</taxon>
        <taxon>Stramenopiles</taxon>
        <taxon>Ochrophyta</taxon>
        <taxon>Bacillariophyta</taxon>
        <taxon>Mediophyceae</taxon>
        <taxon>Lithodesmiophycidae</taxon>
        <taxon>Lithodesmiales</taxon>
        <taxon>Lithodesmiaceae</taxon>
        <taxon>Ditylum</taxon>
    </lineage>
</organism>
<dbReference type="SUPFAM" id="SSF56784">
    <property type="entry name" value="HAD-like"/>
    <property type="match status" value="1"/>
</dbReference>
<dbReference type="PANTHER" id="PTHR43316">
    <property type="entry name" value="HYDROLASE, HALOACID DELAHOGENASE-RELATED"/>
    <property type="match status" value="1"/>
</dbReference>
<proteinExistence type="predicted"/>
<dbReference type="InterPro" id="IPR051540">
    <property type="entry name" value="S-2-haloacid_dehalogenase"/>
</dbReference>
<evidence type="ECO:0000256" key="1">
    <source>
        <dbReference type="ARBA" id="ARBA00022801"/>
    </source>
</evidence>
<sequence>MKLSLPIAIIFACYNAPITTVQAFSAPSSSILRPAFASHITSSSSRLYDGADDSFSVIETPSVDDGIARKKLGLITFDLDDTLYPIAPVIAEANDAFARAMNNFGFDGIKPSDIDETGRQIREEIALDDPAAAAALSHTEIRMRAIRRQMETVTFLRTLEDVADDWATPVSSLSPIIVQNAKKWAAKEVSPTVVQAVYNAWEMERHHSGERHVYPDLIETLGKIKKEHPDVIIGAVTDGKANPMLMTFTLAPLFDFCMSWEDDQAGRTQFFKELSDTESDAQLKWIYESALDKYKEIARTRSSFKAGTSIDDDDDDLDERVWIHVGDDLAYDVGGSHACGAKTILMELADKYEQSARHRFSGKKLPSWSMNSKIELKNRKKMNDEAEGFVNKKVNYITGLPEAINEILEDA</sequence>
<name>A0A7S4SCC3_9STRA</name>
<dbReference type="GO" id="GO:0016787">
    <property type="term" value="F:hydrolase activity"/>
    <property type="evidence" value="ECO:0007669"/>
    <property type="project" value="UniProtKB-KW"/>
</dbReference>
<dbReference type="EMBL" id="HBNS01042197">
    <property type="protein sequence ID" value="CAE4641150.1"/>
    <property type="molecule type" value="Transcribed_RNA"/>
</dbReference>
<keyword evidence="1" id="KW-0378">Hydrolase</keyword>
<dbReference type="InterPro" id="IPR023214">
    <property type="entry name" value="HAD_sf"/>
</dbReference>
<dbReference type="Gene3D" id="3.40.50.1000">
    <property type="entry name" value="HAD superfamily/HAD-like"/>
    <property type="match status" value="1"/>
</dbReference>
<protein>
    <submittedName>
        <fullName evidence="2">Uncharacterized protein</fullName>
    </submittedName>
</protein>
<reference evidence="2" key="1">
    <citation type="submission" date="2021-01" db="EMBL/GenBank/DDBJ databases">
        <authorList>
            <person name="Corre E."/>
            <person name="Pelletier E."/>
            <person name="Niang G."/>
            <person name="Scheremetjew M."/>
            <person name="Finn R."/>
            <person name="Kale V."/>
            <person name="Holt S."/>
            <person name="Cochrane G."/>
            <person name="Meng A."/>
            <person name="Brown T."/>
            <person name="Cohen L."/>
        </authorList>
    </citation>
    <scope>NUCLEOTIDE SEQUENCE</scope>
    <source>
        <strain evidence="2">GSO104</strain>
    </source>
</reference>
<gene>
    <name evidence="2" type="ORF">DBRI00130_LOCUS32809</name>
</gene>
<dbReference type="InterPro" id="IPR036412">
    <property type="entry name" value="HAD-like_sf"/>
</dbReference>
<dbReference type="AlphaFoldDB" id="A0A7S4SCC3"/>
<dbReference type="PANTHER" id="PTHR43316:SF8">
    <property type="entry name" value="HAD FAMILY HYDROLASE"/>
    <property type="match status" value="1"/>
</dbReference>